<protein>
    <submittedName>
        <fullName evidence="1">Negative elongation factor B</fullName>
    </submittedName>
</protein>
<keyword evidence="2" id="KW-1185">Reference proteome</keyword>
<keyword evidence="1" id="KW-0251">Elongation factor</keyword>
<keyword evidence="1" id="KW-0648">Protein biosynthesis</keyword>
<reference evidence="1 2" key="1">
    <citation type="journal article" date="2019" name="Environ. Microbiol.">
        <title>At the nexus of three kingdoms: the genome of the mycorrhizal fungus Gigaspora margarita provides insights into plant, endobacterial and fungal interactions.</title>
        <authorList>
            <person name="Venice F."/>
            <person name="Ghignone S."/>
            <person name="Salvioli di Fossalunga A."/>
            <person name="Amselem J."/>
            <person name="Novero M."/>
            <person name="Xianan X."/>
            <person name="Sedzielewska Toro K."/>
            <person name="Morin E."/>
            <person name="Lipzen A."/>
            <person name="Grigoriev I.V."/>
            <person name="Henrissat B."/>
            <person name="Martin F.M."/>
            <person name="Bonfante P."/>
        </authorList>
    </citation>
    <scope>NUCLEOTIDE SEQUENCE [LARGE SCALE GENOMIC DNA]</scope>
    <source>
        <strain evidence="1 2">BEG34</strain>
    </source>
</reference>
<evidence type="ECO:0000313" key="1">
    <source>
        <dbReference type="EMBL" id="KAF0395032.1"/>
    </source>
</evidence>
<dbReference type="OrthoDB" id="5548359at2759"/>
<comment type="caution">
    <text evidence="1">The sequence shown here is derived from an EMBL/GenBank/DDBJ whole genome shotgun (WGS) entry which is preliminary data.</text>
</comment>
<organism evidence="1 2">
    <name type="scientific">Gigaspora margarita</name>
    <dbReference type="NCBI Taxonomy" id="4874"/>
    <lineage>
        <taxon>Eukaryota</taxon>
        <taxon>Fungi</taxon>
        <taxon>Fungi incertae sedis</taxon>
        <taxon>Mucoromycota</taxon>
        <taxon>Glomeromycotina</taxon>
        <taxon>Glomeromycetes</taxon>
        <taxon>Diversisporales</taxon>
        <taxon>Gigasporaceae</taxon>
        <taxon>Gigaspora</taxon>
    </lineage>
</organism>
<name>A0A8H3X0Y0_GIGMA</name>
<dbReference type="GO" id="GO:0003746">
    <property type="term" value="F:translation elongation factor activity"/>
    <property type="evidence" value="ECO:0007669"/>
    <property type="project" value="UniProtKB-KW"/>
</dbReference>
<dbReference type="EMBL" id="WTPW01002155">
    <property type="protein sequence ID" value="KAF0395032.1"/>
    <property type="molecule type" value="Genomic_DNA"/>
</dbReference>
<dbReference type="AlphaFoldDB" id="A0A8H3X0Y0"/>
<evidence type="ECO:0000313" key="2">
    <source>
        <dbReference type="Proteomes" id="UP000439903"/>
    </source>
</evidence>
<dbReference type="Proteomes" id="UP000439903">
    <property type="component" value="Unassembled WGS sequence"/>
</dbReference>
<accession>A0A8H3X0Y0</accession>
<sequence>MADPNTTEAMAALLARIGVEGIQQQNQVNVENIENVYPLLEISGGVSRYHTHQYILEELKNKFIQAIITEHWNQEKISSYYFEALKKYPDRITEEIYEQFAREPTVIHEAPIEIKRDLYERDQKMFKEMIKTQIDNYFKSQSLIMQQRGTNSDILDQRIIIPEIKYIIDLVNESSILFDEMQDIMSEIYKDNGHSNICSFRLDFFNCMQKAGKISGINIHGTVEAILTNLLKNPTVKWISTVVTLGRKSHEILRINNASIPRVDEKIYSSFYEKLLYWTYEDNERAPETARIMKQEIHVDNEDVPDLNFMFKFGTNDINILKNNDFAIKVLGSYLLDRCQHGDIIAFKTAIEILIRLNFKPLVRLFNIYYDEPVINFLVDRGDLEKLKLVKIWREKAAKPITETPLYQNLVNKSQAIGIYQITNVHL</sequence>
<gene>
    <name evidence="1" type="ORF">F8M41_010317</name>
</gene>
<proteinExistence type="predicted"/>